<feature type="transmembrane region" description="Helical" evidence="2">
    <location>
        <begin position="81"/>
        <end position="102"/>
    </location>
</feature>
<evidence type="ECO:0000256" key="1">
    <source>
        <dbReference type="SAM" id="MobiDB-lite"/>
    </source>
</evidence>
<dbReference type="InterPro" id="IPR005498">
    <property type="entry name" value="T4SS_VirB10/TraB/TrbI"/>
</dbReference>
<dbReference type="Proteomes" id="UP000715781">
    <property type="component" value="Unassembled WGS sequence"/>
</dbReference>
<accession>A0A951Q3H5</accession>
<dbReference type="EMBL" id="JAHHHN010000018">
    <property type="protein sequence ID" value="MBW4564036.1"/>
    <property type="molecule type" value="Genomic_DNA"/>
</dbReference>
<feature type="compositionally biased region" description="Low complexity" evidence="1">
    <location>
        <begin position="293"/>
        <end position="305"/>
    </location>
</feature>
<feature type="region of interest" description="Disordered" evidence="1">
    <location>
        <begin position="268"/>
        <end position="305"/>
    </location>
</feature>
<reference evidence="3" key="1">
    <citation type="submission" date="2021-05" db="EMBL/GenBank/DDBJ databases">
        <authorList>
            <person name="Pietrasiak N."/>
            <person name="Ward R."/>
            <person name="Stajich J.E."/>
            <person name="Kurbessoian T."/>
        </authorList>
    </citation>
    <scope>NUCLEOTIDE SEQUENCE</scope>
    <source>
        <strain evidence="3">JT2-VF2</strain>
    </source>
</reference>
<reference evidence="3" key="2">
    <citation type="journal article" date="2022" name="Microbiol. Resour. Announc.">
        <title>Metagenome Sequencing to Explore Phylogenomics of Terrestrial Cyanobacteria.</title>
        <authorList>
            <person name="Ward R.D."/>
            <person name="Stajich J.E."/>
            <person name="Johansen J.R."/>
            <person name="Huntemann M."/>
            <person name="Clum A."/>
            <person name="Foster B."/>
            <person name="Foster B."/>
            <person name="Roux S."/>
            <person name="Palaniappan K."/>
            <person name="Varghese N."/>
            <person name="Mukherjee S."/>
            <person name="Reddy T.B.K."/>
            <person name="Daum C."/>
            <person name="Copeland A."/>
            <person name="Chen I.A."/>
            <person name="Ivanova N.N."/>
            <person name="Kyrpides N.C."/>
            <person name="Shapiro N."/>
            <person name="Eloe-Fadrosh E.A."/>
            <person name="Pietrasiak N."/>
        </authorList>
    </citation>
    <scope>NUCLEOTIDE SEQUENCE</scope>
    <source>
        <strain evidence="3">JT2-VF2</strain>
    </source>
</reference>
<sequence>MTKTSVTSETPTQDLITPTSNEYLLEVGTTDWELRMARLVGLEDESLSTNVELVEESATLQPSLVQPPEAKTEQPLSSNPFAKLGVVGTVTLVIVLFAGGFLSQLMSGTNQKPKNKNIVPPVIQSQPTNQSDLQKLEGEIETLKTKLALAEQAQAVKLAQQSLRSTITSLPQLEASANSRKKLTVAQQKPTPLPTIYQPRIVTVERLVRSPYPQQNLLPQPSLLPLPQPIVTNPENPSPKPNPFQDWKRLATLGSYGQVSATAKPNVNATTLESPTNNQTQQQVINPKPEQTQQQQSSKVSQVGQQGQKSIAVGSHAKAVLATAVFGETNQPTNTERKNLFVVRLKEPLKAVDGAIAIPANTELLTEIRSLTEQGLLQLDVNTLILQDNGNLTEKSLPQNAMMIRAPQGKPLIAKQFPNHGSSIMGMDMGLFVLGGLGKAAELFNRTEAQVVTTSSTGTIVSNTNPRRNVVAGVFEGGMNTVVPQIAQRNQQAISQMTQRTNIWFLPAGTEVEIYINQVMQF</sequence>
<gene>
    <name evidence="3" type="ORF">KME32_23425</name>
</gene>
<keyword evidence="2" id="KW-1133">Transmembrane helix</keyword>
<protein>
    <recommendedName>
        <fullName evidence="5">TrbI/VirB10 family protein</fullName>
    </recommendedName>
</protein>
<evidence type="ECO:0000313" key="3">
    <source>
        <dbReference type="EMBL" id="MBW4564036.1"/>
    </source>
</evidence>
<dbReference type="Pfam" id="PF03743">
    <property type="entry name" value="TrbI"/>
    <property type="match status" value="1"/>
</dbReference>
<comment type="caution">
    <text evidence="3">The sequence shown here is derived from an EMBL/GenBank/DDBJ whole genome shotgun (WGS) entry which is preliminary data.</text>
</comment>
<evidence type="ECO:0008006" key="5">
    <source>
        <dbReference type="Google" id="ProtNLM"/>
    </source>
</evidence>
<feature type="compositionally biased region" description="Polar residues" evidence="1">
    <location>
        <begin position="268"/>
        <end position="292"/>
    </location>
</feature>
<keyword evidence="2" id="KW-0812">Transmembrane</keyword>
<evidence type="ECO:0000313" key="4">
    <source>
        <dbReference type="Proteomes" id="UP000715781"/>
    </source>
</evidence>
<feature type="region of interest" description="Disordered" evidence="1">
    <location>
        <begin position="216"/>
        <end position="247"/>
    </location>
</feature>
<keyword evidence="2" id="KW-0472">Membrane</keyword>
<name>A0A951Q3H5_9NOST</name>
<proteinExistence type="predicted"/>
<evidence type="ECO:0000256" key="2">
    <source>
        <dbReference type="SAM" id="Phobius"/>
    </source>
</evidence>
<dbReference type="AlphaFoldDB" id="A0A951Q3H5"/>
<organism evidence="3 4">
    <name type="scientific">Mojavia pulchra JT2-VF2</name>
    <dbReference type="NCBI Taxonomy" id="287848"/>
    <lineage>
        <taxon>Bacteria</taxon>
        <taxon>Bacillati</taxon>
        <taxon>Cyanobacteriota</taxon>
        <taxon>Cyanophyceae</taxon>
        <taxon>Nostocales</taxon>
        <taxon>Nostocaceae</taxon>
    </lineage>
</organism>